<keyword evidence="2" id="KW-0732">Signal</keyword>
<evidence type="ECO:0000313" key="4">
    <source>
        <dbReference type="Proteomes" id="UP000076715"/>
    </source>
</evidence>
<evidence type="ECO:0000256" key="2">
    <source>
        <dbReference type="SAM" id="SignalP"/>
    </source>
</evidence>
<dbReference type="Proteomes" id="UP000076715">
    <property type="component" value="Unassembled WGS sequence"/>
</dbReference>
<dbReference type="RefSeq" id="WP_066316883.1">
    <property type="nucleotide sequence ID" value="NZ_LQRT01000035.1"/>
</dbReference>
<organism evidence="3 4">
    <name type="scientific">Aquimarina aggregata</name>
    <dbReference type="NCBI Taxonomy" id="1642818"/>
    <lineage>
        <taxon>Bacteria</taxon>
        <taxon>Pseudomonadati</taxon>
        <taxon>Bacteroidota</taxon>
        <taxon>Flavobacteriia</taxon>
        <taxon>Flavobacteriales</taxon>
        <taxon>Flavobacteriaceae</taxon>
        <taxon>Aquimarina</taxon>
    </lineage>
</organism>
<accession>A0A162YGV1</accession>
<dbReference type="EMBL" id="LQRT01000035">
    <property type="protein sequence ID" value="KZS39121.1"/>
    <property type="molecule type" value="Genomic_DNA"/>
</dbReference>
<evidence type="ECO:0000313" key="3">
    <source>
        <dbReference type="EMBL" id="KZS39121.1"/>
    </source>
</evidence>
<feature type="region of interest" description="Disordered" evidence="1">
    <location>
        <begin position="27"/>
        <end position="49"/>
    </location>
</feature>
<comment type="caution">
    <text evidence="3">The sequence shown here is derived from an EMBL/GenBank/DDBJ whole genome shotgun (WGS) entry which is preliminary data.</text>
</comment>
<gene>
    <name evidence="3" type="ORF">AWE51_11220</name>
</gene>
<protein>
    <submittedName>
        <fullName evidence="3">Uncharacterized protein</fullName>
    </submittedName>
</protein>
<sequence length="97" mass="11287">MKITMTFTLLLLVSFLSTGQNYSNDNVEKVQSEETNSNISSEELSSTDKEWDKIQIQIQKNKRKYSKSKNLVYAKIMMDTIHVDVTIFKEKSSLSEW</sequence>
<feature type="chain" id="PRO_5007841028" evidence="2">
    <location>
        <begin position="24"/>
        <end position="97"/>
    </location>
</feature>
<keyword evidence="4" id="KW-1185">Reference proteome</keyword>
<dbReference type="AlphaFoldDB" id="A0A162YGV1"/>
<feature type="signal peptide" evidence="2">
    <location>
        <begin position="1"/>
        <end position="23"/>
    </location>
</feature>
<evidence type="ECO:0000256" key="1">
    <source>
        <dbReference type="SAM" id="MobiDB-lite"/>
    </source>
</evidence>
<reference evidence="3 4" key="1">
    <citation type="submission" date="2016-01" db="EMBL/GenBank/DDBJ databases">
        <title>The draft genome sequence of Aquimarina sp. RZW4-3-2.</title>
        <authorList>
            <person name="Wang Y."/>
        </authorList>
    </citation>
    <scope>NUCLEOTIDE SEQUENCE [LARGE SCALE GENOMIC DNA]</scope>
    <source>
        <strain evidence="3 4">RZW4-3-2</strain>
    </source>
</reference>
<feature type="compositionally biased region" description="Low complexity" evidence="1">
    <location>
        <begin position="33"/>
        <end position="44"/>
    </location>
</feature>
<name>A0A162YGV1_9FLAO</name>
<proteinExistence type="predicted"/>